<dbReference type="EMBL" id="JAHKKG010000006">
    <property type="protein sequence ID" value="MBU2666201.1"/>
    <property type="molecule type" value="Genomic_DNA"/>
</dbReference>
<protein>
    <submittedName>
        <fullName evidence="1">Uncharacterized protein</fullName>
    </submittedName>
</protein>
<name>A0ABS5YT00_9ACTN</name>
<comment type="caution">
    <text evidence="1">The sequence shown here is derived from an EMBL/GenBank/DDBJ whole genome shotgun (WGS) entry which is preliminary data.</text>
</comment>
<accession>A0ABS5YT00</accession>
<sequence>MTVSFLNATDWYDSDQAAFALAVALGAMPSDSFAVNKWIFWTDNPVGTGLHQALLALAAGGLIEHDEQEDRFRRSTMSS</sequence>
<reference evidence="1 2" key="1">
    <citation type="submission" date="2021-06" db="EMBL/GenBank/DDBJ databases">
        <title>Actinoplanes lichenicola sp. nov., and Actinoplanes ovalisporus sp. nov., isolated from lichen in Thailand.</title>
        <authorList>
            <person name="Saeng-In P."/>
            <person name="Kanchanasin P."/>
            <person name="Yuki M."/>
            <person name="Kudo T."/>
            <person name="Ohkuma M."/>
            <person name="Phongsopitanun W."/>
            <person name="Tanasupawat S."/>
        </authorList>
    </citation>
    <scope>NUCLEOTIDE SEQUENCE [LARGE SCALE GENOMIC DNA]</scope>
    <source>
        <strain evidence="1 2">NBRC 110975</strain>
    </source>
</reference>
<organism evidence="1 2">
    <name type="scientific">Paractinoplanes bogorensis</name>
    <dbReference type="NCBI Taxonomy" id="1610840"/>
    <lineage>
        <taxon>Bacteria</taxon>
        <taxon>Bacillati</taxon>
        <taxon>Actinomycetota</taxon>
        <taxon>Actinomycetes</taxon>
        <taxon>Micromonosporales</taxon>
        <taxon>Micromonosporaceae</taxon>
        <taxon>Paractinoplanes</taxon>
    </lineage>
</organism>
<keyword evidence="2" id="KW-1185">Reference proteome</keyword>
<evidence type="ECO:0000313" key="1">
    <source>
        <dbReference type="EMBL" id="MBU2666201.1"/>
    </source>
</evidence>
<gene>
    <name evidence="1" type="ORF">KOI35_22120</name>
</gene>
<dbReference type="Proteomes" id="UP001519654">
    <property type="component" value="Unassembled WGS sequence"/>
</dbReference>
<proteinExistence type="predicted"/>
<evidence type="ECO:0000313" key="2">
    <source>
        <dbReference type="Proteomes" id="UP001519654"/>
    </source>
</evidence>
<dbReference type="RefSeq" id="WP_215789387.1">
    <property type="nucleotide sequence ID" value="NZ_JAHKKG010000006.1"/>
</dbReference>